<proteinExistence type="predicted"/>
<sequence length="179" mass="18816">MEQPEDVAIHVKKEGSRTVIEVKGKHIVLSGVKPRIEQLLSSSTAQEVHILAGTSLSIDADLSRDVWHGLNLVVLANEITVPSTITWDVSGNDSNHNYAANAGTSEDGHGKDGNDGYPGESGGNVLLLANAIQNPEQLTIISNGGNGTCGQDGGDGEDGVDGKGTTSRHVSKDNIIRKW</sequence>
<reference evidence="2" key="1">
    <citation type="submission" date="2020-05" db="UniProtKB">
        <authorList>
            <consortium name="EnsemblMetazoa"/>
        </authorList>
    </citation>
    <scope>IDENTIFICATION</scope>
    <source>
        <strain evidence="2">SANGQUA</strain>
    </source>
</reference>
<feature type="compositionally biased region" description="Basic and acidic residues" evidence="1">
    <location>
        <begin position="170"/>
        <end position="179"/>
    </location>
</feature>
<dbReference type="AlphaFoldDB" id="A0A182X7Y0"/>
<feature type="region of interest" description="Disordered" evidence="1">
    <location>
        <begin position="142"/>
        <end position="179"/>
    </location>
</feature>
<organism evidence="2 3">
    <name type="scientific">Anopheles quadriannulatus</name>
    <name type="common">Mosquito</name>
    <dbReference type="NCBI Taxonomy" id="34691"/>
    <lineage>
        <taxon>Eukaryota</taxon>
        <taxon>Metazoa</taxon>
        <taxon>Ecdysozoa</taxon>
        <taxon>Arthropoda</taxon>
        <taxon>Hexapoda</taxon>
        <taxon>Insecta</taxon>
        <taxon>Pterygota</taxon>
        <taxon>Neoptera</taxon>
        <taxon>Endopterygota</taxon>
        <taxon>Diptera</taxon>
        <taxon>Nematocera</taxon>
        <taxon>Culicoidea</taxon>
        <taxon>Culicidae</taxon>
        <taxon>Anophelinae</taxon>
        <taxon>Anopheles</taxon>
    </lineage>
</organism>
<keyword evidence="3" id="KW-1185">Reference proteome</keyword>
<evidence type="ECO:0000256" key="1">
    <source>
        <dbReference type="SAM" id="MobiDB-lite"/>
    </source>
</evidence>
<evidence type="ECO:0000313" key="3">
    <source>
        <dbReference type="Proteomes" id="UP000076407"/>
    </source>
</evidence>
<evidence type="ECO:0000313" key="2">
    <source>
        <dbReference type="EnsemblMetazoa" id="AQUA005916-PA"/>
    </source>
</evidence>
<protein>
    <submittedName>
        <fullName evidence="2">Uncharacterized protein</fullName>
    </submittedName>
</protein>
<feature type="region of interest" description="Disordered" evidence="1">
    <location>
        <begin position="98"/>
        <end position="120"/>
    </location>
</feature>
<dbReference type="STRING" id="34691.A0A182X7Y0"/>
<name>A0A182X7Y0_ANOQN</name>
<feature type="compositionally biased region" description="Gly residues" evidence="1">
    <location>
        <begin position="144"/>
        <end position="153"/>
    </location>
</feature>
<dbReference type="Proteomes" id="UP000076407">
    <property type="component" value="Unassembled WGS sequence"/>
</dbReference>
<accession>A0A182X7Y0</accession>
<dbReference type="VEuPathDB" id="VectorBase:AQUA005916"/>
<dbReference type="EnsemblMetazoa" id="AQUA005916-RA">
    <property type="protein sequence ID" value="AQUA005916-PA"/>
    <property type="gene ID" value="AQUA005916"/>
</dbReference>